<reference evidence="2" key="1">
    <citation type="submission" date="2020-07" db="EMBL/GenBank/DDBJ databases">
        <authorList>
            <person name="Nieuwenhuis M."/>
            <person name="Van De Peppel L.J.J."/>
        </authorList>
    </citation>
    <scope>NUCLEOTIDE SEQUENCE</scope>
    <source>
        <strain evidence="2">AP01</strain>
        <tissue evidence="2">Mycelium</tissue>
    </source>
</reference>
<evidence type="ECO:0000313" key="3">
    <source>
        <dbReference type="Proteomes" id="UP000775547"/>
    </source>
</evidence>
<dbReference type="AlphaFoldDB" id="A0A9P7FX65"/>
<evidence type="ECO:0000256" key="1">
    <source>
        <dbReference type="SAM" id="MobiDB-lite"/>
    </source>
</evidence>
<feature type="compositionally biased region" description="Low complexity" evidence="1">
    <location>
        <begin position="61"/>
        <end position="78"/>
    </location>
</feature>
<dbReference type="EMBL" id="JABCKV010001006">
    <property type="protein sequence ID" value="KAG5640217.1"/>
    <property type="molecule type" value="Genomic_DNA"/>
</dbReference>
<evidence type="ECO:0000313" key="2">
    <source>
        <dbReference type="EMBL" id="KAG5640217.1"/>
    </source>
</evidence>
<sequence>MFTILHSGDNSLQASLERTLDEDDSHLRLPADNSLSTAECSSLPPQFSIHLTTPERDLTPSESDSSLTALSSQASTSQTGVAIPNGRDIEVEDHHSIENLSLSSPSLLSQTQVSPALAANSSPSRVVPEKWKRETTLTVTESIVPKTFLAILKECPNLHTLSVNISPPIASQELDEEVDVLDIMRVENLEMLSIMTSVEPYAIFQYLRLPNLNSLSLAWDRSSGQDLLARPDGLKIDKLLEESFDFYSLSLSNIFPPKEELLAILKSHGEKLEEIIVRADPTPGLLAMSLERLVTGKTLLALAHSGRLKSLDLSYASPEVVPAAEVSGLSATISSRELSAPAPWQLAISFAKIMDQEEIDREAEKLL</sequence>
<dbReference type="OrthoDB" id="3068475at2759"/>
<reference evidence="2" key="2">
    <citation type="submission" date="2021-10" db="EMBL/GenBank/DDBJ databases">
        <title>Phylogenomics reveals ancestral predisposition of the termite-cultivated fungus Termitomyces towards a domesticated lifestyle.</title>
        <authorList>
            <person name="Auxier B."/>
            <person name="Grum-Grzhimaylo A."/>
            <person name="Cardenas M.E."/>
            <person name="Lodge J.D."/>
            <person name="Laessoe T."/>
            <person name="Pedersen O."/>
            <person name="Smith M.E."/>
            <person name="Kuyper T.W."/>
            <person name="Franco-Molano E.A."/>
            <person name="Baroni T.J."/>
            <person name="Aanen D.K."/>
        </authorList>
    </citation>
    <scope>NUCLEOTIDE SEQUENCE</scope>
    <source>
        <strain evidence="2">AP01</strain>
        <tissue evidence="2">Mycelium</tissue>
    </source>
</reference>
<dbReference type="InterPro" id="IPR032675">
    <property type="entry name" value="LRR_dom_sf"/>
</dbReference>
<comment type="caution">
    <text evidence="2">The sequence shown here is derived from an EMBL/GenBank/DDBJ whole genome shotgun (WGS) entry which is preliminary data.</text>
</comment>
<dbReference type="Gene3D" id="3.80.10.10">
    <property type="entry name" value="Ribonuclease Inhibitor"/>
    <property type="match status" value="1"/>
</dbReference>
<feature type="region of interest" description="Disordered" evidence="1">
    <location>
        <begin position="55"/>
        <end position="82"/>
    </location>
</feature>
<protein>
    <submittedName>
        <fullName evidence="2">Uncharacterized protein</fullName>
    </submittedName>
</protein>
<keyword evidence="3" id="KW-1185">Reference proteome</keyword>
<dbReference type="Proteomes" id="UP000775547">
    <property type="component" value="Unassembled WGS sequence"/>
</dbReference>
<name>A0A9P7FX65_9AGAR</name>
<proteinExistence type="predicted"/>
<gene>
    <name evidence="2" type="ORF">DXG03_000528</name>
</gene>
<accession>A0A9P7FX65</accession>
<organism evidence="2 3">
    <name type="scientific">Asterophora parasitica</name>
    <dbReference type="NCBI Taxonomy" id="117018"/>
    <lineage>
        <taxon>Eukaryota</taxon>
        <taxon>Fungi</taxon>
        <taxon>Dikarya</taxon>
        <taxon>Basidiomycota</taxon>
        <taxon>Agaricomycotina</taxon>
        <taxon>Agaricomycetes</taxon>
        <taxon>Agaricomycetidae</taxon>
        <taxon>Agaricales</taxon>
        <taxon>Tricholomatineae</taxon>
        <taxon>Lyophyllaceae</taxon>
        <taxon>Asterophora</taxon>
    </lineage>
</organism>